<comment type="caution">
    <text evidence="3">The sequence shown here is derived from an EMBL/GenBank/DDBJ whole genome shotgun (WGS) entry which is preliminary data.</text>
</comment>
<dbReference type="InterPro" id="IPR013022">
    <property type="entry name" value="Xyl_isomerase-like_TIM-brl"/>
</dbReference>
<accession>A0A4Q7ML62</accession>
<keyword evidence="1" id="KW-0732">Signal</keyword>
<dbReference type="AlphaFoldDB" id="A0A4Q7ML62"/>
<proteinExistence type="predicted"/>
<dbReference type="OrthoDB" id="1121759at2"/>
<dbReference type="GO" id="GO:0016853">
    <property type="term" value="F:isomerase activity"/>
    <property type="evidence" value="ECO:0007669"/>
    <property type="project" value="UniProtKB-KW"/>
</dbReference>
<dbReference type="InterPro" id="IPR050312">
    <property type="entry name" value="IolE/XylAMocC-like"/>
</dbReference>
<dbReference type="PANTHER" id="PTHR12110:SF41">
    <property type="entry name" value="INOSOSE DEHYDRATASE"/>
    <property type="match status" value="1"/>
</dbReference>
<keyword evidence="3" id="KW-0413">Isomerase</keyword>
<dbReference type="InterPro" id="IPR036237">
    <property type="entry name" value="Xyl_isomerase-like_sf"/>
</dbReference>
<dbReference type="EMBL" id="SGXA01000003">
    <property type="protein sequence ID" value="RZS69046.1"/>
    <property type="molecule type" value="Genomic_DNA"/>
</dbReference>
<reference evidence="3 4" key="1">
    <citation type="submission" date="2019-02" db="EMBL/GenBank/DDBJ databases">
        <title>Genomic Encyclopedia of Type Strains, Phase IV (KMG-IV): sequencing the most valuable type-strain genomes for metagenomic binning, comparative biology and taxonomic classification.</title>
        <authorList>
            <person name="Goeker M."/>
        </authorList>
    </citation>
    <scope>NUCLEOTIDE SEQUENCE [LARGE SCALE GENOMIC DNA]</scope>
    <source>
        <strain evidence="3 4">DSM 18116</strain>
    </source>
</reference>
<feature type="domain" description="Xylose isomerase-like TIM barrel" evidence="2">
    <location>
        <begin position="63"/>
        <end position="284"/>
    </location>
</feature>
<dbReference type="PANTHER" id="PTHR12110">
    <property type="entry name" value="HYDROXYPYRUVATE ISOMERASE"/>
    <property type="match status" value="1"/>
</dbReference>
<name>A0A4Q7ML62_9BACT</name>
<evidence type="ECO:0000313" key="4">
    <source>
        <dbReference type="Proteomes" id="UP000293874"/>
    </source>
</evidence>
<evidence type="ECO:0000313" key="3">
    <source>
        <dbReference type="EMBL" id="RZS69046.1"/>
    </source>
</evidence>
<dbReference type="Proteomes" id="UP000293874">
    <property type="component" value="Unassembled WGS sequence"/>
</dbReference>
<evidence type="ECO:0000256" key="1">
    <source>
        <dbReference type="SAM" id="SignalP"/>
    </source>
</evidence>
<gene>
    <name evidence="3" type="ORF">EV199_4870</name>
</gene>
<dbReference type="RefSeq" id="WP_130543415.1">
    <property type="nucleotide sequence ID" value="NZ_CP042431.1"/>
</dbReference>
<feature type="signal peptide" evidence="1">
    <location>
        <begin position="1"/>
        <end position="24"/>
    </location>
</feature>
<dbReference type="Gene3D" id="3.20.20.150">
    <property type="entry name" value="Divalent-metal-dependent TIM barrel enzymes"/>
    <property type="match status" value="1"/>
</dbReference>
<feature type="chain" id="PRO_5020746395" evidence="1">
    <location>
        <begin position="25"/>
        <end position="292"/>
    </location>
</feature>
<keyword evidence="4" id="KW-1185">Reference proteome</keyword>
<dbReference type="Pfam" id="PF01261">
    <property type="entry name" value="AP_endonuc_2"/>
    <property type="match status" value="1"/>
</dbReference>
<protein>
    <submittedName>
        <fullName evidence="3">Sugar phosphate isomerase/epimerase</fullName>
    </submittedName>
</protein>
<evidence type="ECO:0000259" key="2">
    <source>
        <dbReference type="Pfam" id="PF01261"/>
    </source>
</evidence>
<sequence length="292" mass="32423">MQRMFVTLAVSSLMMLFVHCGDQAAKPTDTTMNANATDSVTSQWKLGVQFWTFHLFPFTTAVEKADSAGIKFIEAYLGQPIGGDSKDTLNIRLSAEGRQKVRSILAAKGITMVAFGVVVPQSEEDWKQTFELAKDLGVQYITSEPKKEHLHLADSLAGAYNIPIAIHDHPYPNAYAHPDSVINAMKGHPNLYACADVGHWARNGLDVVECLKKLEGRVIGSHLKDIVTFNDTKAADTLPGKGVIKFPEVFAEFKRQNFKGMFSIEHESNWLNNTQDVKEIADFFHTQVKALK</sequence>
<dbReference type="SUPFAM" id="SSF51658">
    <property type="entry name" value="Xylose isomerase-like"/>
    <property type="match status" value="1"/>
</dbReference>
<organism evidence="3 4">
    <name type="scientific">Pseudobacter ginsenosidimutans</name>
    <dbReference type="NCBI Taxonomy" id="661488"/>
    <lineage>
        <taxon>Bacteria</taxon>
        <taxon>Pseudomonadati</taxon>
        <taxon>Bacteroidota</taxon>
        <taxon>Chitinophagia</taxon>
        <taxon>Chitinophagales</taxon>
        <taxon>Chitinophagaceae</taxon>
        <taxon>Pseudobacter</taxon>
    </lineage>
</organism>